<dbReference type="InterPro" id="IPR036388">
    <property type="entry name" value="WH-like_DNA-bd_sf"/>
</dbReference>
<dbReference type="SUPFAM" id="SSF48008">
    <property type="entry name" value="GntR ligand-binding domain-like"/>
    <property type="match status" value="1"/>
</dbReference>
<dbReference type="PANTHER" id="PTHR43537:SF5">
    <property type="entry name" value="UXU OPERON TRANSCRIPTIONAL REGULATOR"/>
    <property type="match status" value="1"/>
</dbReference>
<dbReference type="Gene3D" id="1.10.10.10">
    <property type="entry name" value="Winged helix-like DNA-binding domain superfamily/Winged helix DNA-binding domain"/>
    <property type="match status" value="1"/>
</dbReference>
<keyword evidence="1" id="KW-0805">Transcription regulation</keyword>
<evidence type="ECO:0000259" key="4">
    <source>
        <dbReference type="PROSITE" id="PS50949"/>
    </source>
</evidence>
<dbReference type="Pfam" id="PF00392">
    <property type="entry name" value="GntR"/>
    <property type="match status" value="1"/>
</dbReference>
<organism evidence="5 6">
    <name type="scientific">Xaviernesmea rhizosphaerae</name>
    <dbReference type="NCBI Taxonomy" id="1672749"/>
    <lineage>
        <taxon>Bacteria</taxon>
        <taxon>Pseudomonadati</taxon>
        <taxon>Pseudomonadota</taxon>
        <taxon>Alphaproteobacteria</taxon>
        <taxon>Hyphomicrobiales</taxon>
        <taxon>Rhizobiaceae</taxon>
        <taxon>Rhizobium/Agrobacterium group</taxon>
        <taxon>Xaviernesmea</taxon>
    </lineage>
</organism>
<evidence type="ECO:0000313" key="6">
    <source>
        <dbReference type="Proteomes" id="UP000186143"/>
    </source>
</evidence>
<feature type="domain" description="HTH gntR-type" evidence="4">
    <location>
        <begin position="1"/>
        <end position="58"/>
    </location>
</feature>
<gene>
    <name evidence="5" type="ORF">BJF92_09245</name>
</gene>
<dbReference type="OrthoDB" id="9789310at2"/>
<proteinExistence type="predicted"/>
<reference evidence="5 6" key="1">
    <citation type="submission" date="2016-09" db="EMBL/GenBank/DDBJ databases">
        <title>Rhizobium sp. nov., a novel species isolated from the rice rhizosphere.</title>
        <authorList>
            <person name="Zhao J."/>
            <person name="Zhang X."/>
        </authorList>
    </citation>
    <scope>NUCLEOTIDE SEQUENCE [LARGE SCALE GENOMIC DNA]</scope>
    <source>
        <strain evidence="5 6">MH17</strain>
    </source>
</reference>
<dbReference type="InterPro" id="IPR008920">
    <property type="entry name" value="TF_FadR/GntR_C"/>
</dbReference>
<dbReference type="STRING" id="1672749.BJF92_09245"/>
<comment type="caution">
    <text evidence="5">The sequence shown here is derived from an EMBL/GenBank/DDBJ whole genome shotgun (WGS) entry which is preliminary data.</text>
</comment>
<dbReference type="SUPFAM" id="SSF46785">
    <property type="entry name" value="Winged helix' DNA-binding domain"/>
    <property type="match status" value="1"/>
</dbReference>
<dbReference type="GO" id="GO:0003677">
    <property type="term" value="F:DNA binding"/>
    <property type="evidence" value="ECO:0007669"/>
    <property type="project" value="UniProtKB-KW"/>
</dbReference>
<dbReference type="CDD" id="cd07377">
    <property type="entry name" value="WHTH_GntR"/>
    <property type="match status" value="1"/>
</dbReference>
<protein>
    <submittedName>
        <fullName evidence="5">GntR family transcriptional regulator</fullName>
    </submittedName>
</protein>
<dbReference type="EMBL" id="MKIO01000026">
    <property type="protein sequence ID" value="OLP55819.1"/>
    <property type="molecule type" value="Genomic_DNA"/>
</dbReference>
<dbReference type="PANTHER" id="PTHR43537">
    <property type="entry name" value="TRANSCRIPTIONAL REGULATOR, GNTR FAMILY"/>
    <property type="match status" value="1"/>
</dbReference>
<evidence type="ECO:0000256" key="1">
    <source>
        <dbReference type="ARBA" id="ARBA00023015"/>
    </source>
</evidence>
<dbReference type="Gene3D" id="1.20.120.530">
    <property type="entry name" value="GntR ligand-binding domain-like"/>
    <property type="match status" value="1"/>
</dbReference>
<dbReference type="GO" id="GO:0003700">
    <property type="term" value="F:DNA-binding transcription factor activity"/>
    <property type="evidence" value="ECO:0007669"/>
    <property type="project" value="InterPro"/>
</dbReference>
<dbReference type="PROSITE" id="PS50949">
    <property type="entry name" value="HTH_GNTR"/>
    <property type="match status" value="1"/>
</dbReference>
<dbReference type="PRINTS" id="PR00035">
    <property type="entry name" value="HTHGNTR"/>
</dbReference>
<accession>A0A1Q9AKN7</accession>
<evidence type="ECO:0000256" key="3">
    <source>
        <dbReference type="ARBA" id="ARBA00023163"/>
    </source>
</evidence>
<keyword evidence="2" id="KW-0238">DNA-binding</keyword>
<name>A0A1Q9AKN7_9HYPH</name>
<keyword evidence="3" id="KW-0804">Transcription</keyword>
<dbReference type="InterPro" id="IPR000524">
    <property type="entry name" value="Tscrpt_reg_HTH_GntR"/>
</dbReference>
<dbReference type="AlphaFoldDB" id="A0A1Q9AKN7"/>
<evidence type="ECO:0000313" key="5">
    <source>
        <dbReference type="EMBL" id="OLP55819.1"/>
    </source>
</evidence>
<dbReference type="SMART" id="SM00345">
    <property type="entry name" value="HTH_GNTR"/>
    <property type="match status" value="1"/>
</dbReference>
<evidence type="ECO:0000256" key="2">
    <source>
        <dbReference type="ARBA" id="ARBA00023125"/>
    </source>
</evidence>
<dbReference type="InterPro" id="IPR036390">
    <property type="entry name" value="WH_DNA-bd_sf"/>
</dbReference>
<sequence length="213" mass="23585">MRDRICLLDYPPGTALSETELARQYGVSRTPIRRVLQMLEADGLVETKPNVGSIVTTVDLKALRDAFALRIRLSELLGDMNPVSDFAPVLATLDALLQQCQALACEPDNAALCAASHRLQEALLSLSGNSEYRLVTDSLYFKTVRSYYMILPDLDWSMEARAQLEEVQDIIVSLRANDIRAVGLIRRNHIARTLSRIMSFMMGGALTIAEATA</sequence>
<dbReference type="Proteomes" id="UP000186143">
    <property type="component" value="Unassembled WGS sequence"/>
</dbReference>